<dbReference type="PRINTS" id="PR00938">
    <property type="entry name" value="BRACHYURY"/>
</dbReference>
<evidence type="ECO:0000256" key="1">
    <source>
        <dbReference type="ARBA" id="ARBA00004123"/>
    </source>
</evidence>
<keyword evidence="4 7" id="KW-0238">DNA-binding</keyword>
<dbReference type="GO" id="GO:0005634">
    <property type="term" value="C:nucleus"/>
    <property type="evidence" value="ECO:0007669"/>
    <property type="project" value="UniProtKB-SubCell"/>
</dbReference>
<organism evidence="10">
    <name type="scientific">Mnemiopsis leidyi</name>
    <name type="common">Sea walnut</name>
    <name type="synonym">Warty comb jellyfish</name>
    <dbReference type="NCBI Taxonomy" id="27923"/>
    <lineage>
        <taxon>Eukaryota</taxon>
        <taxon>Metazoa</taxon>
        <taxon>Ctenophora</taxon>
        <taxon>Tentaculata</taxon>
        <taxon>Lobata</taxon>
        <taxon>Bolinopsidae</taxon>
        <taxon>Mnemiopsis</taxon>
    </lineage>
</organism>
<dbReference type="GO" id="GO:0000978">
    <property type="term" value="F:RNA polymerase II cis-regulatory region sequence-specific DNA binding"/>
    <property type="evidence" value="ECO:0007669"/>
    <property type="project" value="InterPro"/>
</dbReference>
<evidence type="ECO:0000256" key="2">
    <source>
        <dbReference type="ARBA" id="ARBA00022473"/>
    </source>
</evidence>
<reference evidence="10" key="1">
    <citation type="journal article" date="2007" name="Evol. Dev.">
        <title>Surprisingly complex T-box gene complement in diploblastic metazoans.</title>
        <authorList>
            <person name="Yamada A."/>
            <person name="Pang K."/>
            <person name="Martindale M.Q."/>
            <person name="Tochinai S."/>
        </authorList>
    </citation>
    <scope>NUCLEOTIDE SEQUENCE</scope>
</reference>
<dbReference type="PRINTS" id="PR00937">
    <property type="entry name" value="TBOX"/>
</dbReference>
<dbReference type="PROSITE" id="PS50252">
    <property type="entry name" value="TBOX_3"/>
    <property type="match status" value="1"/>
</dbReference>
<feature type="compositionally biased region" description="Basic and acidic residues" evidence="8">
    <location>
        <begin position="242"/>
        <end position="256"/>
    </location>
</feature>
<evidence type="ECO:0000256" key="5">
    <source>
        <dbReference type="ARBA" id="ARBA00023163"/>
    </source>
</evidence>
<keyword evidence="3" id="KW-0805">Transcription regulation</keyword>
<dbReference type="InterPro" id="IPR036960">
    <property type="entry name" value="T-box_sf"/>
</dbReference>
<dbReference type="InterPro" id="IPR046360">
    <property type="entry name" value="T-box_DNA-bd"/>
</dbReference>
<evidence type="ECO:0000256" key="4">
    <source>
        <dbReference type="ARBA" id="ARBA00023125"/>
    </source>
</evidence>
<evidence type="ECO:0000256" key="3">
    <source>
        <dbReference type="ARBA" id="ARBA00023015"/>
    </source>
</evidence>
<evidence type="ECO:0000259" key="9">
    <source>
        <dbReference type="PROSITE" id="PS50252"/>
    </source>
</evidence>
<dbReference type="PROSITE" id="PS01283">
    <property type="entry name" value="TBOX_1"/>
    <property type="match status" value="1"/>
</dbReference>
<dbReference type="SMART" id="SM00425">
    <property type="entry name" value="TBOX"/>
    <property type="match status" value="1"/>
</dbReference>
<dbReference type="GO" id="GO:0001708">
    <property type="term" value="P:cell fate specification"/>
    <property type="evidence" value="ECO:0007669"/>
    <property type="project" value="TreeGrafter"/>
</dbReference>
<evidence type="ECO:0000256" key="6">
    <source>
        <dbReference type="ARBA" id="ARBA00023242"/>
    </source>
</evidence>
<dbReference type="AlphaFoldDB" id="A1YH63"/>
<dbReference type="PANTHER" id="PTHR11267">
    <property type="entry name" value="T-BOX PROTEIN-RELATED"/>
    <property type="match status" value="1"/>
</dbReference>
<dbReference type="FunFam" id="2.60.40.820:FF:000002">
    <property type="entry name" value="T-box transcription factor Brachyury"/>
    <property type="match status" value="1"/>
</dbReference>
<dbReference type="Pfam" id="PF00907">
    <property type="entry name" value="T-box"/>
    <property type="match status" value="1"/>
</dbReference>
<evidence type="ECO:0000256" key="7">
    <source>
        <dbReference type="PROSITE-ProRule" id="PRU00201"/>
    </source>
</evidence>
<dbReference type="GO" id="GO:0000981">
    <property type="term" value="F:DNA-binding transcription factor activity, RNA polymerase II-specific"/>
    <property type="evidence" value="ECO:0007669"/>
    <property type="project" value="TreeGrafter"/>
</dbReference>
<evidence type="ECO:0000313" key="10">
    <source>
        <dbReference type="EMBL" id="ABL68078.1"/>
    </source>
</evidence>
<name>A1YH63_MNELE</name>
<feature type="region of interest" description="Disordered" evidence="8">
    <location>
        <begin position="242"/>
        <end position="272"/>
    </location>
</feature>
<keyword evidence="6 7" id="KW-0539">Nucleus</keyword>
<feature type="domain" description="T-box" evidence="9">
    <location>
        <begin position="62"/>
        <end position="237"/>
    </location>
</feature>
<dbReference type="InterPro" id="IPR002070">
    <property type="entry name" value="TF_Brachyury"/>
</dbReference>
<proteinExistence type="evidence at transcript level"/>
<accession>A1YH63</accession>
<dbReference type="InterPro" id="IPR008967">
    <property type="entry name" value="p53-like_TF_DNA-bd_sf"/>
</dbReference>
<dbReference type="HOGENOM" id="CLU_676699_0_0_1"/>
<dbReference type="CDD" id="cd20192">
    <property type="entry name" value="T-box_TBXT_TBX19-like"/>
    <property type="match status" value="1"/>
</dbReference>
<protein>
    <submittedName>
        <fullName evidence="10">Brachyury protein</fullName>
    </submittedName>
</protein>
<dbReference type="PROSITE" id="PS01264">
    <property type="entry name" value="TBOX_2"/>
    <property type="match status" value="1"/>
</dbReference>
<dbReference type="GO" id="GO:0045893">
    <property type="term" value="P:positive regulation of DNA-templated transcription"/>
    <property type="evidence" value="ECO:0007669"/>
    <property type="project" value="InterPro"/>
</dbReference>
<evidence type="ECO:0000256" key="8">
    <source>
        <dbReference type="SAM" id="MobiDB-lite"/>
    </source>
</evidence>
<dbReference type="InterPro" id="IPR018186">
    <property type="entry name" value="TF_T-box_CS"/>
</dbReference>
<feature type="compositionally biased region" description="Low complexity" evidence="8">
    <location>
        <begin position="258"/>
        <end position="270"/>
    </location>
</feature>
<keyword evidence="2" id="KW-0217">Developmental protein</keyword>
<keyword evidence="5" id="KW-0804">Transcription</keyword>
<dbReference type="EMBL" id="DQ988137">
    <property type="protein sequence ID" value="ABL68078.1"/>
    <property type="molecule type" value="mRNA"/>
</dbReference>
<dbReference type="PANTHER" id="PTHR11267:SF106">
    <property type="entry name" value="T-RELATED PROTEIN"/>
    <property type="match status" value="1"/>
</dbReference>
<dbReference type="InterPro" id="IPR001699">
    <property type="entry name" value="TF_T-box"/>
</dbReference>
<sequence>MSTNFCSQFLKQPAASFSVNSLLASGMDEQYGDMTVSTTTEPLPTSTASIMEPKPDQPLAELDEVELWSRFNRLTNEMIVTKNGRRMFPVLKVNLSGLDPHGMYSLCLGFTPIDNHRWKYVNGEWVPGGKPEPPAPGCVYVHPDSPNFGAHWMKQTVSFSKVKLTNKLNGGGQIMLNSLHKYEPRLHIIRVGAPDVTKSVTSYSFSESRFIAVTAYQNEEITGLKIKYNPFAKAFLDAKERQEKEGLHKRERDDGPIKSMSSCSYYNKSSTDPLTERRAKRMCLSSPSYAFQRHPAIDIGRVSSTTNTGLQGFQTEPLQPTPYTPVTPVSDIWSQTSPFTPNTESYWTSSYNTYSAALQPYLPVTSAYTPASSLPPRVKEEPTEPTIGTTITTDLFTADPAATHVDEGTSYLPWGTPGFDTRRSLIEPTPQFP</sequence>
<dbReference type="Gene3D" id="2.60.40.820">
    <property type="entry name" value="Transcription factor, T-box"/>
    <property type="match status" value="1"/>
</dbReference>
<dbReference type="SUPFAM" id="SSF49417">
    <property type="entry name" value="p53-like transcription factors"/>
    <property type="match status" value="1"/>
</dbReference>
<dbReference type="GO" id="GO:0000785">
    <property type="term" value="C:chromatin"/>
    <property type="evidence" value="ECO:0007669"/>
    <property type="project" value="TreeGrafter"/>
</dbReference>
<comment type="caution">
    <text evidence="7">Lacks conserved residue(s) required for the propagation of feature annotation.</text>
</comment>
<comment type="subcellular location">
    <subcellularLocation>
        <location evidence="1 7">Nucleus</location>
    </subcellularLocation>
</comment>